<protein>
    <submittedName>
        <fullName evidence="1">Uncharacterized protein</fullName>
    </submittedName>
</protein>
<dbReference type="EMBL" id="BK015503">
    <property type="protein sequence ID" value="DAE10119.1"/>
    <property type="molecule type" value="Genomic_DNA"/>
</dbReference>
<name>A0A8S5PSI9_9CAUD</name>
<evidence type="ECO:0000313" key="1">
    <source>
        <dbReference type="EMBL" id="DAE10119.1"/>
    </source>
</evidence>
<reference evidence="1" key="1">
    <citation type="journal article" date="2021" name="Proc. Natl. Acad. Sci. U.S.A.">
        <title>A Catalog of Tens of Thousands of Viruses from Human Metagenomes Reveals Hidden Associations with Chronic Diseases.</title>
        <authorList>
            <person name="Tisza M.J."/>
            <person name="Buck C.B."/>
        </authorList>
    </citation>
    <scope>NUCLEOTIDE SEQUENCE</scope>
    <source>
        <strain evidence="1">CtGuJ10</strain>
    </source>
</reference>
<organism evidence="1">
    <name type="scientific">Siphoviridae sp. ctGuJ10</name>
    <dbReference type="NCBI Taxonomy" id="2825418"/>
    <lineage>
        <taxon>Viruses</taxon>
        <taxon>Duplodnaviria</taxon>
        <taxon>Heunggongvirae</taxon>
        <taxon>Uroviricota</taxon>
        <taxon>Caudoviricetes</taxon>
    </lineage>
</organism>
<sequence length="42" mass="5136">MNVENLVKALIHKELKVILINYKKCNRISDYVTFIYEYKIKF</sequence>
<proteinExistence type="predicted"/>
<accession>A0A8S5PSI9</accession>